<accession>A0A1B9E7E9</accession>
<protein>
    <recommendedName>
        <fullName evidence="4">DUF4252 domain-containing protein</fullName>
    </recommendedName>
</protein>
<feature type="signal peptide" evidence="1">
    <location>
        <begin position="1"/>
        <end position="19"/>
    </location>
</feature>
<evidence type="ECO:0000313" key="3">
    <source>
        <dbReference type="Proteomes" id="UP000093510"/>
    </source>
</evidence>
<keyword evidence="1" id="KW-0732">Signal</keyword>
<sequence>MKKAILSLVVLLFTNALLAQTSFDKFSNHEEVTTIIVNKKMLELMSKVSVDASDQETQRYMSLIKKLDNLKVFSTASTKISMDMKAAATAYAKTAGLEELVRIQENGKNIWIATKPANDSINIKELLLFMESTNSENQTILMSMLGTFDLNEIAILTDKMHLPGGSDIKKATKVQRN</sequence>
<evidence type="ECO:0000313" key="2">
    <source>
        <dbReference type="EMBL" id="OCB77870.1"/>
    </source>
</evidence>
<dbReference type="InterPro" id="IPR025348">
    <property type="entry name" value="DUF4252"/>
</dbReference>
<evidence type="ECO:0008006" key="4">
    <source>
        <dbReference type="Google" id="ProtNLM"/>
    </source>
</evidence>
<name>A0A1B9E7E9_9FLAO</name>
<proteinExistence type="predicted"/>
<dbReference type="RefSeq" id="WP_066332127.1">
    <property type="nucleotide sequence ID" value="NZ_CP017688.1"/>
</dbReference>
<evidence type="ECO:0000256" key="1">
    <source>
        <dbReference type="SAM" id="SignalP"/>
    </source>
</evidence>
<feature type="chain" id="PRO_5008625396" description="DUF4252 domain-containing protein" evidence="1">
    <location>
        <begin position="20"/>
        <end position="177"/>
    </location>
</feature>
<comment type="caution">
    <text evidence="2">The sequence shown here is derived from an EMBL/GenBank/DDBJ whole genome shotgun (WGS) entry which is preliminary data.</text>
</comment>
<dbReference type="Pfam" id="PF14060">
    <property type="entry name" value="DUF4252"/>
    <property type="match status" value="1"/>
</dbReference>
<keyword evidence="3" id="KW-1185">Reference proteome</keyword>
<dbReference type="STRING" id="1763534.GCA_001831475_02555"/>
<dbReference type="Proteomes" id="UP000093510">
    <property type="component" value="Unassembled WGS sequence"/>
</dbReference>
<dbReference type="AlphaFoldDB" id="A0A1B9E7E9"/>
<dbReference type="EMBL" id="LVEP01000013">
    <property type="protein sequence ID" value="OCB77870.1"/>
    <property type="molecule type" value="Genomic_DNA"/>
</dbReference>
<reference evidence="2 3" key="1">
    <citation type="submission" date="2016-03" db="EMBL/GenBank/DDBJ databases">
        <authorList>
            <person name="Ploux O."/>
        </authorList>
    </citation>
    <scope>NUCLEOTIDE SEQUENCE [LARGE SCALE GENOMIC DNA]</scope>
    <source>
        <strain evidence="2 3">LPB0076</strain>
    </source>
</reference>
<organism evidence="2 3">
    <name type="scientific">Flavobacterium crassostreae</name>
    <dbReference type="NCBI Taxonomy" id="1763534"/>
    <lineage>
        <taxon>Bacteria</taxon>
        <taxon>Pseudomonadati</taxon>
        <taxon>Bacteroidota</taxon>
        <taxon>Flavobacteriia</taxon>
        <taxon>Flavobacteriales</taxon>
        <taxon>Flavobacteriaceae</taxon>
        <taxon>Flavobacterium</taxon>
    </lineage>
</organism>
<gene>
    <name evidence="2" type="ORF">LPBF_02645</name>
</gene>
<dbReference type="OrthoDB" id="705638at2"/>